<dbReference type="STRING" id="1094558.ME5_01703"/>
<keyword evidence="2" id="KW-1185">Reference proteome</keyword>
<dbReference type="Pfam" id="PF10115">
    <property type="entry name" value="HlyU"/>
    <property type="match status" value="1"/>
</dbReference>
<dbReference type="Proteomes" id="UP000008952">
    <property type="component" value="Unassembled WGS sequence"/>
</dbReference>
<dbReference type="OrthoDB" id="9800971at2"/>
<proteinExistence type="predicted"/>
<evidence type="ECO:0000313" key="1">
    <source>
        <dbReference type="EMBL" id="EJF89152.1"/>
    </source>
</evidence>
<dbReference type="PATRIC" id="fig|1094558.3.peg.1828"/>
<reference evidence="1 2" key="1">
    <citation type="submission" date="2012-03" db="EMBL/GenBank/DDBJ databases">
        <title>The Genome Sequence of Bartonella tamiae Th239.</title>
        <authorList>
            <consortium name="The Broad Institute Genome Sequencing Platform"/>
            <consortium name="The Broad Institute Genome Sequencing Center for Infectious Disease"/>
            <person name="Feldgarden M."/>
            <person name="Kirby J."/>
            <person name="Kosoy M."/>
            <person name="Birtles R."/>
            <person name="Probert W.S."/>
            <person name="Chiaraviglio L."/>
            <person name="Young S.K."/>
            <person name="Zeng Q."/>
            <person name="Gargeya S."/>
            <person name="Fitzgerald M."/>
            <person name="Haas B."/>
            <person name="Abouelleil A."/>
            <person name="Alvarado L."/>
            <person name="Arachchi H.M."/>
            <person name="Berlin A."/>
            <person name="Chapman S.B."/>
            <person name="Gearin G."/>
            <person name="Goldberg J."/>
            <person name="Griggs A."/>
            <person name="Gujja S."/>
            <person name="Hansen M."/>
            <person name="Heiman D."/>
            <person name="Howarth C."/>
            <person name="Larimer J."/>
            <person name="Lui A."/>
            <person name="MacDonald P.J.P."/>
            <person name="McCowen C."/>
            <person name="Montmayeur A."/>
            <person name="Murphy C."/>
            <person name="Neiman D."/>
            <person name="Pearson M."/>
            <person name="Priest M."/>
            <person name="Roberts A."/>
            <person name="Saif S."/>
            <person name="Shea T."/>
            <person name="Sisk P."/>
            <person name="Stolte C."/>
            <person name="Sykes S."/>
            <person name="Wortman J."/>
            <person name="Nusbaum C."/>
            <person name="Birren B."/>
        </authorList>
    </citation>
    <scope>NUCLEOTIDE SEQUENCE [LARGE SCALE GENOMIC DNA]</scope>
    <source>
        <strain evidence="1 2">Th239</strain>
    </source>
</reference>
<sequence length="98" mass="11263">MSLLQKIFGREKQKTEKTQSNVGDEIDYNGFTILATPYMNEGQLQSCGVISKNTNHERQEHRFVRADKFSSREDAVKMIHIKARQIIDEQGDALFKSS</sequence>
<evidence type="ECO:0008006" key="3">
    <source>
        <dbReference type="Google" id="ProtNLM"/>
    </source>
</evidence>
<dbReference type="InterPro" id="IPR018772">
    <property type="entry name" value="Transcription_activator_HlyU"/>
</dbReference>
<organism evidence="1 2">
    <name type="scientific">Bartonella tamiae Th239</name>
    <dbReference type="NCBI Taxonomy" id="1094558"/>
    <lineage>
        <taxon>Bacteria</taxon>
        <taxon>Pseudomonadati</taxon>
        <taxon>Pseudomonadota</taxon>
        <taxon>Alphaproteobacteria</taxon>
        <taxon>Hyphomicrobiales</taxon>
        <taxon>Bartonellaceae</taxon>
        <taxon>Bartonella</taxon>
    </lineage>
</organism>
<comment type="caution">
    <text evidence="1">The sequence shown here is derived from an EMBL/GenBank/DDBJ whole genome shotgun (WGS) entry which is preliminary data.</text>
</comment>
<accession>J1JVY7</accession>
<dbReference type="EMBL" id="AIMB01000008">
    <property type="protein sequence ID" value="EJF89152.1"/>
    <property type="molecule type" value="Genomic_DNA"/>
</dbReference>
<protein>
    <recommendedName>
        <fullName evidence="3">Transcriptional activator HlyU</fullName>
    </recommendedName>
</protein>
<dbReference type="eggNOG" id="COG5453">
    <property type="taxonomic scope" value="Bacteria"/>
</dbReference>
<dbReference type="HOGENOM" id="CLU_171735_0_0_5"/>
<evidence type="ECO:0000313" key="2">
    <source>
        <dbReference type="Proteomes" id="UP000008952"/>
    </source>
</evidence>
<dbReference type="AlphaFoldDB" id="J1JVY7"/>
<gene>
    <name evidence="1" type="ORF">ME5_01703</name>
</gene>
<dbReference type="RefSeq" id="WP_008040282.1">
    <property type="nucleotide sequence ID" value="NZ_JH725147.1"/>
</dbReference>
<name>J1JVY7_9HYPH</name>